<accession>A0AB38ZCP5</accession>
<name>A0AB38ZCP5_9CAUD</name>
<evidence type="ECO:0000313" key="1">
    <source>
        <dbReference type="EMBL" id="WUV29498.1"/>
    </source>
</evidence>
<organism evidence="1">
    <name type="scientific">Acinetobacter phage vB_AbaSt_W16</name>
    <dbReference type="NCBI Taxonomy" id="3116434"/>
    <lineage>
        <taxon>Viruses</taxon>
        <taxon>Duplodnaviria</taxon>
        <taxon>Heunggongvirae</taxon>
        <taxon>Uroviricota</taxon>
        <taxon>Caudoviricetes</taxon>
    </lineage>
</organism>
<protein>
    <submittedName>
        <fullName evidence="1">Uncharacterized protein</fullName>
    </submittedName>
</protein>
<proteinExistence type="predicted"/>
<sequence length="105" mass="12106">MDIRATVTKQIQDKNHEILDLCFKLQHQGVDCFYQYYPHIQQADLRIYSNGWKPACTGPDIIIDHIETVVPGKATDELLESEVDLKSLFQRLDKCIETLKGLLKC</sequence>
<dbReference type="EMBL" id="PP174317">
    <property type="protein sequence ID" value="WUV29498.1"/>
    <property type="molecule type" value="Genomic_DNA"/>
</dbReference>
<reference evidence="1" key="1">
    <citation type="submission" date="2024-01" db="EMBL/GenBank/DDBJ databases">
        <title>Isolation and characterization of novel bacteriophages targeting carbapenem-resistant Acinetobacter baumannii.</title>
        <authorList>
            <person name="Kim J."/>
            <person name="Kim S."/>
            <person name="Choi Y.-J."/>
            <person name="Shin M."/>
        </authorList>
    </citation>
    <scope>NUCLEOTIDE SEQUENCE</scope>
</reference>